<reference evidence="8" key="1">
    <citation type="submission" date="2018-02" db="EMBL/GenBank/DDBJ databases">
        <authorList>
            <person name="Hausmann B."/>
        </authorList>
    </citation>
    <scope>NUCLEOTIDE SEQUENCE [LARGE SCALE GENOMIC DNA]</scope>
    <source>
        <strain evidence="8">Peat soil MAG SbA5</strain>
    </source>
</reference>
<sequence>MAQQLATMRTPEGYAAVTAYARSHTGDAAAAAYLALGHAYLLDKRYVEAESGLSQARRDDGELGDYADFLAAEAYHEAGTDPAAEAILRGFTDRYPESIFDDEAPELEANVLLAMNNTEGARKVLAAAEETDAVSRPGYQLAEGQVEFALGQQQTAESTFKRLLLAHPLSQEAQTARARLTQMGVESTLTITELRSLGDAYYNAGRYAEAADQFRALAQEPVLDNQTRESFQVSEAACQLKLKRLTPAQVQGLPDTNDENGARRLDLLMELARDRNDSADQQRIVSEMETRFPHSLWLADALFSSGNMYLLQHDYAKAIQYYGELATRFPEDKNAAASHWRSGWLSYRLGQYSDAARIFDEQIRLYPTAAETVSALYWRGRLYETQDRDPARAAANYRTIVRVYQHFFYAQMSRARLSELGATQPASAADLDRFQPLAIPHLVDTFPEDSPHLAKARLLANAGLNEYIAREIKADPDSSSWSALAEAQIYSSYGETFRAVRALKRALPSAASAPIASIPLAYWRILFPEEWWTTIQAESVKNNLDPYLVASLIRQESEFNPSAISNKDAFGLMQLLPSVGRRLAREEGIEHFQTFQLLDPVMNIRLGTRYLRQTLDKFGGVQEYALAAYDAGDNRVTDWQAAGPYSGIDEFVESIPFTETREYVEAILRNEETYKAIDNFARLHGEVEKTASKSGNPALAGQGESPSSTPSHD</sequence>
<keyword evidence="2" id="KW-0732">Signal</keyword>
<feature type="repeat" description="TPR" evidence="3">
    <location>
        <begin position="299"/>
        <end position="332"/>
    </location>
</feature>
<accession>A0A2N9LII5</accession>
<dbReference type="InterPro" id="IPR011990">
    <property type="entry name" value="TPR-like_helical_dom_sf"/>
</dbReference>
<dbReference type="PROSITE" id="PS00922">
    <property type="entry name" value="TRANSGLYCOSYLASE"/>
    <property type="match status" value="1"/>
</dbReference>
<organism evidence="7 8">
    <name type="scientific">Candidatus Sulfuritelmatomonas gaucii</name>
    <dbReference type="NCBI Taxonomy" id="2043161"/>
    <lineage>
        <taxon>Bacteria</taxon>
        <taxon>Pseudomonadati</taxon>
        <taxon>Acidobacteriota</taxon>
        <taxon>Terriglobia</taxon>
        <taxon>Terriglobales</taxon>
        <taxon>Acidobacteriaceae</taxon>
        <taxon>Candidatus Sulfuritelmatomonas</taxon>
    </lineage>
</organism>
<dbReference type="InterPro" id="IPR000189">
    <property type="entry name" value="Transglyc_AS"/>
</dbReference>
<evidence type="ECO:0000259" key="6">
    <source>
        <dbReference type="Pfam" id="PF13525"/>
    </source>
</evidence>
<dbReference type="Proteomes" id="UP000239735">
    <property type="component" value="Unassembled WGS sequence"/>
</dbReference>
<evidence type="ECO:0000313" key="7">
    <source>
        <dbReference type="EMBL" id="SPE22845.1"/>
    </source>
</evidence>
<dbReference type="AlphaFoldDB" id="A0A2N9LII5"/>
<dbReference type="EMBL" id="OKRB01000094">
    <property type="protein sequence ID" value="SPE22845.1"/>
    <property type="molecule type" value="Genomic_DNA"/>
</dbReference>
<dbReference type="CDD" id="cd13401">
    <property type="entry name" value="Slt70-like"/>
    <property type="match status" value="1"/>
</dbReference>
<comment type="similarity">
    <text evidence="1">Belongs to the transglycosylase Slt family.</text>
</comment>
<protein>
    <submittedName>
        <fullName evidence="7">Lytic transglycosylase catalytic</fullName>
    </submittedName>
</protein>
<proteinExistence type="inferred from homology"/>
<gene>
    <name evidence="7" type="ORF">SBA5_370020</name>
</gene>
<evidence type="ECO:0000256" key="2">
    <source>
        <dbReference type="ARBA" id="ARBA00022729"/>
    </source>
</evidence>
<dbReference type="SUPFAM" id="SSF48452">
    <property type="entry name" value="TPR-like"/>
    <property type="match status" value="2"/>
</dbReference>
<keyword evidence="3" id="KW-0802">TPR repeat</keyword>
<feature type="region of interest" description="Disordered" evidence="4">
    <location>
        <begin position="690"/>
        <end position="713"/>
    </location>
</feature>
<dbReference type="InterPro" id="IPR019734">
    <property type="entry name" value="TPR_rpt"/>
</dbReference>
<evidence type="ECO:0000256" key="1">
    <source>
        <dbReference type="ARBA" id="ARBA00007734"/>
    </source>
</evidence>
<dbReference type="Gene3D" id="1.25.40.10">
    <property type="entry name" value="Tetratricopeptide repeat domain"/>
    <property type="match status" value="2"/>
</dbReference>
<dbReference type="PANTHER" id="PTHR37423">
    <property type="entry name" value="SOLUBLE LYTIC MUREIN TRANSGLYCOSYLASE-RELATED"/>
    <property type="match status" value="1"/>
</dbReference>
<dbReference type="SUPFAM" id="SSF53955">
    <property type="entry name" value="Lysozyme-like"/>
    <property type="match status" value="1"/>
</dbReference>
<dbReference type="PROSITE" id="PS50005">
    <property type="entry name" value="TPR"/>
    <property type="match status" value="1"/>
</dbReference>
<dbReference type="InterPro" id="IPR023346">
    <property type="entry name" value="Lysozyme-like_dom_sf"/>
</dbReference>
<evidence type="ECO:0000256" key="4">
    <source>
        <dbReference type="SAM" id="MobiDB-lite"/>
    </source>
</evidence>
<dbReference type="GO" id="GO:0016020">
    <property type="term" value="C:membrane"/>
    <property type="evidence" value="ECO:0007669"/>
    <property type="project" value="InterPro"/>
</dbReference>
<evidence type="ECO:0000256" key="3">
    <source>
        <dbReference type="PROSITE-ProRule" id="PRU00339"/>
    </source>
</evidence>
<dbReference type="Pfam" id="PF01464">
    <property type="entry name" value="SLT"/>
    <property type="match status" value="1"/>
</dbReference>
<dbReference type="InterPro" id="IPR039565">
    <property type="entry name" value="BamD-like"/>
</dbReference>
<feature type="domain" description="Transglycosylase SLT" evidence="5">
    <location>
        <begin position="535"/>
        <end position="642"/>
    </location>
</feature>
<name>A0A2N9LII5_9BACT</name>
<dbReference type="Gene3D" id="1.10.530.10">
    <property type="match status" value="1"/>
</dbReference>
<dbReference type="InterPro" id="IPR008258">
    <property type="entry name" value="Transglycosylase_SLT_dom_1"/>
</dbReference>
<evidence type="ECO:0000259" key="5">
    <source>
        <dbReference type="Pfam" id="PF01464"/>
    </source>
</evidence>
<dbReference type="GO" id="GO:0000270">
    <property type="term" value="P:peptidoglycan metabolic process"/>
    <property type="evidence" value="ECO:0007669"/>
    <property type="project" value="InterPro"/>
</dbReference>
<dbReference type="GO" id="GO:0008933">
    <property type="term" value="F:peptidoglycan lytic transglycosylase activity"/>
    <property type="evidence" value="ECO:0007669"/>
    <property type="project" value="InterPro"/>
</dbReference>
<dbReference type="SMART" id="SM00028">
    <property type="entry name" value="TPR"/>
    <property type="match status" value="4"/>
</dbReference>
<dbReference type="PANTHER" id="PTHR37423:SF2">
    <property type="entry name" value="MEMBRANE-BOUND LYTIC MUREIN TRANSGLYCOSYLASE C"/>
    <property type="match status" value="1"/>
</dbReference>
<dbReference type="Pfam" id="PF13525">
    <property type="entry name" value="YfiO"/>
    <property type="match status" value="1"/>
</dbReference>
<feature type="compositionally biased region" description="Polar residues" evidence="4">
    <location>
        <begin position="704"/>
        <end position="713"/>
    </location>
</feature>
<feature type="domain" description="Outer membrane lipoprotein BamD-like" evidence="6">
    <location>
        <begin position="300"/>
        <end position="417"/>
    </location>
</feature>
<evidence type="ECO:0000313" key="8">
    <source>
        <dbReference type="Proteomes" id="UP000239735"/>
    </source>
</evidence>